<evidence type="ECO:0000256" key="5">
    <source>
        <dbReference type="ARBA" id="ARBA00022833"/>
    </source>
</evidence>
<feature type="binding site" evidence="7">
    <location>
        <position position="225"/>
    </location>
    <ligand>
        <name>Zn(2+)</name>
        <dbReference type="ChEBI" id="CHEBI:29105"/>
        <label>3</label>
    </ligand>
</feature>
<keyword evidence="6 7" id="KW-0234">DNA repair</keyword>
<dbReference type="PROSITE" id="PS51432">
    <property type="entry name" value="AP_NUCLEASE_F2_4"/>
    <property type="match status" value="1"/>
</dbReference>
<dbReference type="GO" id="GO:0008833">
    <property type="term" value="F:deoxyribonuclease IV (phage-T4-induced) activity"/>
    <property type="evidence" value="ECO:0007669"/>
    <property type="project" value="UniProtKB-UniRule"/>
</dbReference>
<dbReference type="PANTHER" id="PTHR21445:SF0">
    <property type="entry name" value="APURINIC-APYRIMIDINIC ENDONUCLEASE"/>
    <property type="match status" value="1"/>
</dbReference>
<dbReference type="GO" id="GO:0006284">
    <property type="term" value="P:base-excision repair"/>
    <property type="evidence" value="ECO:0007669"/>
    <property type="project" value="TreeGrafter"/>
</dbReference>
<comment type="catalytic activity">
    <reaction evidence="7">
        <text>Endonucleolytic cleavage to 5'-phosphooligonucleotide end-products.</text>
        <dbReference type="EC" id="3.1.21.2"/>
    </reaction>
</comment>
<dbReference type="GO" id="GO:0008081">
    <property type="term" value="F:phosphoric diester hydrolase activity"/>
    <property type="evidence" value="ECO:0007669"/>
    <property type="project" value="TreeGrafter"/>
</dbReference>
<feature type="binding site" evidence="7">
    <location>
        <position position="142"/>
    </location>
    <ligand>
        <name>Zn(2+)</name>
        <dbReference type="ChEBI" id="CHEBI:29105"/>
        <label>1</label>
    </ligand>
</feature>
<comment type="function">
    <text evidence="7">Endonuclease IV plays a role in DNA repair. It cleaves phosphodiester bonds at apurinic or apyrimidinic (AP) sites, generating a 3'-hydroxyl group and a 5'-terminal sugar phosphate.</text>
</comment>
<feature type="binding site" evidence="7">
    <location>
        <position position="175"/>
    </location>
    <ligand>
        <name>Zn(2+)</name>
        <dbReference type="ChEBI" id="CHEBI:29105"/>
        <label>2</label>
    </ligand>
</feature>
<dbReference type="HAMAP" id="MF_00152">
    <property type="entry name" value="Nfo"/>
    <property type="match status" value="1"/>
</dbReference>
<dbReference type="GO" id="GO:0003906">
    <property type="term" value="F:DNA-(apurinic or apyrimidinic site) endonuclease activity"/>
    <property type="evidence" value="ECO:0007669"/>
    <property type="project" value="TreeGrafter"/>
</dbReference>
<feature type="binding site" evidence="7">
    <location>
        <position position="106"/>
    </location>
    <ligand>
        <name>Zn(2+)</name>
        <dbReference type="ChEBI" id="CHEBI:29105"/>
        <label>1</label>
    </ligand>
</feature>
<feature type="binding site" evidence="7">
    <location>
        <position position="178"/>
    </location>
    <ligand>
        <name>Zn(2+)</name>
        <dbReference type="ChEBI" id="CHEBI:29105"/>
        <label>3</label>
    </ligand>
</feature>
<dbReference type="InterPro" id="IPR001719">
    <property type="entry name" value="AP_endonuc_2"/>
</dbReference>
<keyword evidence="3 7" id="KW-0227">DNA damage</keyword>
<keyword evidence="5 7" id="KW-0862">Zinc</keyword>
<sequence>MRLGAHLSIAKGLPRTAAMATSIGANTFQYFTRNPRGGAARQIPGKEIQAWREARRRADLYPIAGHLPYTVNLGAAAERQQEFTRMVLHDDTLRVAAIDGEYLISHPGHYEGERQAGLDRIIQLIEEAYLSITPPGPMLLLETMAGQGKEVGTIDDLCYILEGLGWPDRVGVCLDSAHLFAAGWDLRTPAGCQQLVQELAAKIGLERVKAMHLNDSAAPLGSHRDRHAGIGKGELGREGIAAVVNDPFLGELPLFLETPVANYEEYGEEIALIQKLKSV</sequence>
<proteinExistence type="inferred from homology"/>
<dbReference type="SUPFAM" id="SSF51658">
    <property type="entry name" value="Xylose isomerase-like"/>
    <property type="match status" value="1"/>
</dbReference>
<evidence type="ECO:0000256" key="7">
    <source>
        <dbReference type="HAMAP-Rule" id="MF_00152"/>
    </source>
</evidence>
<keyword evidence="2 7" id="KW-0479">Metal-binding</keyword>
<dbReference type="SMART" id="SM00518">
    <property type="entry name" value="AP2Ec"/>
    <property type="match status" value="1"/>
</dbReference>
<feature type="binding site" evidence="7">
    <location>
        <position position="66"/>
    </location>
    <ligand>
        <name>Zn(2+)</name>
        <dbReference type="ChEBI" id="CHEBI:29105"/>
        <label>1</label>
    </ligand>
</feature>
<feature type="binding site" evidence="7">
    <location>
        <position position="257"/>
    </location>
    <ligand>
        <name>Zn(2+)</name>
        <dbReference type="ChEBI" id="CHEBI:29105"/>
        <label>2</label>
    </ligand>
</feature>
<comment type="similarity">
    <text evidence="1 7">Belongs to the AP endonuclease 2 family.</text>
</comment>
<accession>A0A0S6UCM1</accession>
<comment type="cofactor">
    <cofactor evidence="7">
        <name>Zn(2+)</name>
        <dbReference type="ChEBI" id="CHEBI:29105"/>
    </cofactor>
    <text evidence="7">Binds 3 Zn(2+) ions.</text>
</comment>
<dbReference type="PROSITE" id="PS00731">
    <property type="entry name" value="AP_NUCLEASE_F2_3"/>
    <property type="match status" value="1"/>
</dbReference>
<evidence type="ECO:0000313" key="9">
    <source>
        <dbReference type="EMBL" id="GAF26871.1"/>
    </source>
</evidence>
<reference evidence="9" key="1">
    <citation type="journal article" date="2014" name="Gene">
        <title>Genome-guided analysis of transformation efficiency and carbon dioxide assimilation by Moorella thermoacetica Y72.</title>
        <authorList>
            <person name="Tsukahara K."/>
            <person name="Kita A."/>
            <person name="Nakashimada Y."/>
            <person name="Hoshino T."/>
            <person name="Murakami K."/>
        </authorList>
    </citation>
    <scope>NUCLEOTIDE SEQUENCE [LARGE SCALE GENOMIC DNA]</scope>
    <source>
        <strain evidence="9">Y72</strain>
    </source>
</reference>
<keyword evidence="7 9" id="KW-0255">Endonuclease</keyword>
<keyword evidence="4 7" id="KW-0378">Hydrolase</keyword>
<feature type="binding site" evidence="7">
    <location>
        <position position="142"/>
    </location>
    <ligand>
        <name>Zn(2+)</name>
        <dbReference type="ChEBI" id="CHEBI:29105"/>
        <label>2</label>
    </ligand>
</feature>
<dbReference type="Pfam" id="PF01261">
    <property type="entry name" value="AP_endonuc_2"/>
    <property type="match status" value="1"/>
</dbReference>
<dbReference type="EC" id="3.1.21.2" evidence="7"/>
<dbReference type="Proteomes" id="UP000063718">
    <property type="component" value="Unassembled WGS sequence"/>
</dbReference>
<keyword evidence="7" id="KW-0540">Nuclease</keyword>
<evidence type="ECO:0000256" key="3">
    <source>
        <dbReference type="ARBA" id="ARBA00022763"/>
    </source>
</evidence>
<dbReference type="CDD" id="cd00019">
    <property type="entry name" value="AP2Ec"/>
    <property type="match status" value="1"/>
</dbReference>
<dbReference type="GO" id="GO:0008270">
    <property type="term" value="F:zinc ion binding"/>
    <property type="evidence" value="ECO:0007669"/>
    <property type="project" value="UniProtKB-UniRule"/>
</dbReference>
<feature type="binding site" evidence="7">
    <location>
        <position position="227"/>
    </location>
    <ligand>
        <name>Zn(2+)</name>
        <dbReference type="ChEBI" id="CHEBI:29105"/>
        <label>3</label>
    </ligand>
</feature>
<evidence type="ECO:0000256" key="1">
    <source>
        <dbReference type="ARBA" id="ARBA00005340"/>
    </source>
</evidence>
<organism evidence="9">
    <name type="scientific">Moorella thermoacetica Y72</name>
    <dbReference type="NCBI Taxonomy" id="1325331"/>
    <lineage>
        <taxon>Bacteria</taxon>
        <taxon>Bacillati</taxon>
        <taxon>Bacillota</taxon>
        <taxon>Clostridia</taxon>
        <taxon>Neomoorellales</taxon>
        <taxon>Neomoorellaceae</taxon>
        <taxon>Neomoorella</taxon>
    </lineage>
</organism>
<evidence type="ECO:0000259" key="8">
    <source>
        <dbReference type="Pfam" id="PF01261"/>
    </source>
</evidence>
<dbReference type="RefSeq" id="WP_025774587.1">
    <property type="nucleotide sequence ID" value="NZ_DF238840.1"/>
</dbReference>
<gene>
    <name evidence="7" type="primary">nfo</name>
    <name evidence="9" type="ORF">MTY_2211</name>
</gene>
<protein>
    <recommendedName>
        <fullName evidence="7">Probable endonuclease 4</fullName>
        <ecNumber evidence="7">3.1.21.2</ecNumber>
    </recommendedName>
    <alternativeName>
        <fullName evidence="7">Endodeoxyribonuclease IV</fullName>
    </alternativeName>
    <alternativeName>
        <fullName evidence="7">Endonuclease IV</fullName>
    </alternativeName>
</protein>
<dbReference type="InterPro" id="IPR036237">
    <property type="entry name" value="Xyl_isomerase-like_sf"/>
</dbReference>
<dbReference type="InterPro" id="IPR018246">
    <property type="entry name" value="AP_endonuc_F2_Zn_BS"/>
</dbReference>
<evidence type="ECO:0000256" key="4">
    <source>
        <dbReference type="ARBA" id="ARBA00022801"/>
    </source>
</evidence>
<feature type="domain" description="Xylose isomerase-like TIM barrel" evidence="8">
    <location>
        <begin position="20"/>
        <end position="274"/>
    </location>
</feature>
<name>A0A0S6UCM1_NEOTH</name>
<dbReference type="GO" id="GO:0003677">
    <property type="term" value="F:DNA binding"/>
    <property type="evidence" value="ECO:0007669"/>
    <property type="project" value="InterPro"/>
</dbReference>
<feature type="binding site" evidence="7">
    <location>
        <position position="212"/>
    </location>
    <ligand>
        <name>Zn(2+)</name>
        <dbReference type="ChEBI" id="CHEBI:29105"/>
        <label>2</label>
    </ligand>
</feature>
<dbReference type="EMBL" id="DF238840">
    <property type="protein sequence ID" value="GAF26871.1"/>
    <property type="molecule type" value="Genomic_DNA"/>
</dbReference>
<dbReference type="Gene3D" id="3.20.20.150">
    <property type="entry name" value="Divalent-metal-dependent TIM barrel enzymes"/>
    <property type="match status" value="1"/>
</dbReference>
<evidence type="ECO:0000256" key="6">
    <source>
        <dbReference type="ARBA" id="ARBA00023204"/>
    </source>
</evidence>
<dbReference type="InterPro" id="IPR013022">
    <property type="entry name" value="Xyl_isomerase-like_TIM-brl"/>
</dbReference>
<dbReference type="AlphaFoldDB" id="A0A0S6UCM1"/>
<dbReference type="PANTHER" id="PTHR21445">
    <property type="entry name" value="ENDONUCLEASE IV ENDODEOXYRIBONUCLEASE IV"/>
    <property type="match status" value="1"/>
</dbReference>
<dbReference type="NCBIfam" id="TIGR00587">
    <property type="entry name" value="nfo"/>
    <property type="match status" value="1"/>
</dbReference>
<evidence type="ECO:0000256" key="2">
    <source>
        <dbReference type="ARBA" id="ARBA00022723"/>
    </source>
</evidence>